<accession>A0A6M6E7J2</accession>
<dbReference type="InterPro" id="IPR057336">
    <property type="entry name" value="GerAC_N"/>
</dbReference>
<sequence length="410" mass="45458">MKRKGVLLLLMLTMTLLLSSCWSKKELTDLAIVSAMGVDKTEDGRYTVTLQIINPGNVAGGMQGGGGGTQSPPITTYRGSGDNLVEASRRVSTQMSRRVYYAHTNLLVIGEKLAREDGINVLIDAFDRDPEFRATATMVIANHTSAEDLVKTLTPVDKIPANKVLKTLEFTEKKWGENVKVSLQEVMMGLKAPGGKSVVGGFRMVGNHKQARMLENLQESAPEATLRASGIAVLKQGKLVDWLYGKTARGTVWILDKIQGTDINIDWGGRKEAVAYQTVRQKTSVSAQIKNGQPHISVHTRVEGDIGEMEVPVDITNPNVITKMEQSVRQEIKKELKKAVERAQKDKTDILGFGEVIHSSRPKEWKKIKSEWNDVYFPKSKVDITVEAYVRRAGLRNKSFLSGIKENQKR</sequence>
<keyword evidence="6" id="KW-0564">Palmitate</keyword>
<keyword evidence="10" id="KW-0614">Plasmid</keyword>
<dbReference type="PANTHER" id="PTHR35789">
    <property type="entry name" value="SPORE GERMINATION PROTEIN B3"/>
    <property type="match status" value="1"/>
</dbReference>
<gene>
    <name evidence="10" type="ORF">FDZ14_33945</name>
</gene>
<reference evidence="10 11" key="1">
    <citation type="submission" date="2019-10" db="EMBL/GenBank/DDBJ databases">
        <title>Complete genome sequences for adaption low water activity.</title>
        <authorList>
            <person name="Zhao L."/>
            <person name="Zhong J."/>
        </authorList>
    </citation>
    <scope>NUCLEOTIDE SEQUENCE [LARGE SCALE GENOMIC DNA]</scope>
    <source>
        <strain evidence="10 11">FDU301</strain>
        <plasmid evidence="11">pfdu301b</plasmid>
    </source>
</reference>
<dbReference type="RefSeq" id="WP_171779103.1">
    <property type="nucleotide sequence ID" value="NZ_CP045274.1"/>
</dbReference>
<evidence type="ECO:0000256" key="1">
    <source>
        <dbReference type="ARBA" id="ARBA00004635"/>
    </source>
</evidence>
<keyword evidence="4" id="KW-0732">Signal</keyword>
<evidence type="ECO:0000256" key="7">
    <source>
        <dbReference type="ARBA" id="ARBA00023288"/>
    </source>
</evidence>
<dbReference type="Gene3D" id="6.20.190.10">
    <property type="entry name" value="Nutrient germinant receptor protein C, domain 1"/>
    <property type="match status" value="1"/>
</dbReference>
<dbReference type="PANTHER" id="PTHR35789:SF1">
    <property type="entry name" value="SPORE GERMINATION PROTEIN B3"/>
    <property type="match status" value="1"/>
</dbReference>
<dbReference type="GO" id="GO:0009847">
    <property type="term" value="P:spore germination"/>
    <property type="evidence" value="ECO:0007669"/>
    <property type="project" value="InterPro"/>
</dbReference>
<comment type="similarity">
    <text evidence="2">Belongs to the GerABKC lipoprotein family.</text>
</comment>
<evidence type="ECO:0000256" key="4">
    <source>
        <dbReference type="ARBA" id="ARBA00022729"/>
    </source>
</evidence>
<dbReference type="AlphaFoldDB" id="A0A6M6E7J2"/>
<organism evidence="10 11">
    <name type="scientific">Priestia megaterium</name>
    <name type="common">Bacillus megaterium</name>
    <dbReference type="NCBI Taxonomy" id="1404"/>
    <lineage>
        <taxon>Bacteria</taxon>
        <taxon>Bacillati</taxon>
        <taxon>Bacillota</taxon>
        <taxon>Bacilli</taxon>
        <taxon>Bacillales</taxon>
        <taxon>Bacillaceae</taxon>
        <taxon>Priestia</taxon>
    </lineage>
</organism>
<dbReference type="EMBL" id="CP045274">
    <property type="protein sequence ID" value="QJX81109.1"/>
    <property type="molecule type" value="Genomic_DNA"/>
</dbReference>
<dbReference type="GO" id="GO:0016020">
    <property type="term" value="C:membrane"/>
    <property type="evidence" value="ECO:0007669"/>
    <property type="project" value="UniProtKB-SubCell"/>
</dbReference>
<name>A0A6M6E7J2_PRIMG</name>
<evidence type="ECO:0000259" key="9">
    <source>
        <dbReference type="Pfam" id="PF25198"/>
    </source>
</evidence>
<dbReference type="Pfam" id="PF05504">
    <property type="entry name" value="Spore_GerAC"/>
    <property type="match status" value="1"/>
</dbReference>
<dbReference type="InterPro" id="IPR038501">
    <property type="entry name" value="Spore_GerAC_C_sf"/>
</dbReference>
<dbReference type="InterPro" id="IPR046953">
    <property type="entry name" value="Spore_GerAC-like_C"/>
</dbReference>
<evidence type="ECO:0000256" key="2">
    <source>
        <dbReference type="ARBA" id="ARBA00007886"/>
    </source>
</evidence>
<geneLocation type="plasmid" evidence="11">
    <name>pfdu301b</name>
</geneLocation>
<evidence type="ECO:0000313" key="11">
    <source>
        <dbReference type="Proteomes" id="UP000501076"/>
    </source>
</evidence>
<dbReference type="InterPro" id="IPR008844">
    <property type="entry name" value="Spore_GerAC-like"/>
</dbReference>
<comment type="subcellular location">
    <subcellularLocation>
        <location evidence="1">Membrane</location>
        <topology evidence="1">Lipid-anchor</topology>
    </subcellularLocation>
</comment>
<feature type="domain" description="Spore germination protein N-terminal" evidence="9">
    <location>
        <begin position="24"/>
        <end position="197"/>
    </location>
</feature>
<dbReference type="Pfam" id="PF25198">
    <property type="entry name" value="Spore_GerAC_N"/>
    <property type="match status" value="1"/>
</dbReference>
<dbReference type="PROSITE" id="PS51257">
    <property type="entry name" value="PROKAR_LIPOPROTEIN"/>
    <property type="match status" value="1"/>
</dbReference>
<keyword evidence="7" id="KW-0449">Lipoprotein</keyword>
<evidence type="ECO:0000256" key="3">
    <source>
        <dbReference type="ARBA" id="ARBA00022544"/>
    </source>
</evidence>
<evidence type="ECO:0000313" key="10">
    <source>
        <dbReference type="EMBL" id="QJX81109.1"/>
    </source>
</evidence>
<proteinExistence type="inferred from homology"/>
<evidence type="ECO:0000259" key="8">
    <source>
        <dbReference type="Pfam" id="PF05504"/>
    </source>
</evidence>
<feature type="domain" description="Spore germination GerAC-like C-terminal" evidence="8">
    <location>
        <begin position="229"/>
        <end position="394"/>
    </location>
</feature>
<dbReference type="Proteomes" id="UP000501076">
    <property type="component" value="Plasmid pFDU301B"/>
</dbReference>
<dbReference type="NCBIfam" id="TIGR02887">
    <property type="entry name" value="spore_ger_x_C"/>
    <property type="match status" value="1"/>
</dbReference>
<keyword evidence="5" id="KW-0472">Membrane</keyword>
<protein>
    <submittedName>
        <fullName evidence="10">Ger(X)C family spore germination protein</fullName>
    </submittedName>
</protein>
<evidence type="ECO:0000256" key="6">
    <source>
        <dbReference type="ARBA" id="ARBA00023139"/>
    </source>
</evidence>
<keyword evidence="3" id="KW-0309">Germination</keyword>
<dbReference type="Gene3D" id="3.30.300.210">
    <property type="entry name" value="Nutrient germinant receptor protein C, domain 3"/>
    <property type="match status" value="1"/>
</dbReference>
<evidence type="ECO:0000256" key="5">
    <source>
        <dbReference type="ARBA" id="ARBA00023136"/>
    </source>
</evidence>